<dbReference type="AlphaFoldDB" id="A0A1H3QZ21"/>
<dbReference type="PROSITE" id="PS50943">
    <property type="entry name" value="HTH_CROC1"/>
    <property type="match status" value="1"/>
</dbReference>
<protein>
    <submittedName>
        <fullName evidence="2">Repressor LexA</fullName>
    </submittedName>
</protein>
<dbReference type="SMART" id="SM00530">
    <property type="entry name" value="HTH_XRE"/>
    <property type="match status" value="1"/>
</dbReference>
<dbReference type="InterPro" id="IPR001387">
    <property type="entry name" value="Cro/C1-type_HTH"/>
</dbReference>
<dbReference type="RefSeq" id="WP_093315320.1">
    <property type="nucleotide sequence ID" value="NZ_FNPV01000011.1"/>
</dbReference>
<dbReference type="SUPFAM" id="SSF47413">
    <property type="entry name" value="lambda repressor-like DNA-binding domains"/>
    <property type="match status" value="1"/>
</dbReference>
<dbReference type="GO" id="GO:0003677">
    <property type="term" value="F:DNA binding"/>
    <property type="evidence" value="ECO:0007669"/>
    <property type="project" value="InterPro"/>
</dbReference>
<accession>A0A1H3QZ21</accession>
<dbReference type="PANTHER" id="PTHR33516:SF2">
    <property type="entry name" value="LEXA REPRESSOR-RELATED"/>
    <property type="match status" value="1"/>
</dbReference>
<gene>
    <name evidence="2" type="ORF">SAMN05192546_11147</name>
</gene>
<dbReference type="STRING" id="159292.SAMN05192546_11147"/>
<dbReference type="Proteomes" id="UP000199230">
    <property type="component" value="Unassembled WGS sequence"/>
</dbReference>
<keyword evidence="3" id="KW-1185">Reference proteome</keyword>
<dbReference type="InterPro" id="IPR010982">
    <property type="entry name" value="Lambda_DNA-bd_dom_sf"/>
</dbReference>
<organism evidence="2 3">
    <name type="scientific">Tindallia californiensis</name>
    <dbReference type="NCBI Taxonomy" id="159292"/>
    <lineage>
        <taxon>Bacteria</taxon>
        <taxon>Bacillati</taxon>
        <taxon>Bacillota</taxon>
        <taxon>Clostridia</taxon>
        <taxon>Peptostreptococcales</taxon>
        <taxon>Tindalliaceae</taxon>
        <taxon>Tindallia</taxon>
    </lineage>
</organism>
<dbReference type="CDD" id="cd06529">
    <property type="entry name" value="S24_LexA-like"/>
    <property type="match status" value="1"/>
</dbReference>
<dbReference type="SUPFAM" id="SSF51306">
    <property type="entry name" value="LexA/Signal peptidase"/>
    <property type="match status" value="1"/>
</dbReference>
<evidence type="ECO:0000259" key="1">
    <source>
        <dbReference type="PROSITE" id="PS50943"/>
    </source>
</evidence>
<dbReference type="Pfam" id="PF00717">
    <property type="entry name" value="Peptidase_S24"/>
    <property type="match status" value="1"/>
</dbReference>
<proteinExistence type="predicted"/>
<sequence>MTLGERLKKMRKEKEVTQKELADIFSLGESTISFYEKGTRRPDYETLSKLADYFDVSTDYLLGRTDERKPGAGTGCKTIPIIGTIKAGIPLLAEDNHVADLELGELKADFALKVEGDSMSWAGIHAGDTALLIKQNVASHGDIVAAGVEEETWNATLKYYIQENGTLLLRAANPSYEDIIISPDHRIIGKVVHILKQPPTTSEYLALATDKEVRDQAWEKTIEQAAGLGMTPDMVRNMMVSMATLAKKNFK</sequence>
<evidence type="ECO:0000313" key="3">
    <source>
        <dbReference type="Proteomes" id="UP000199230"/>
    </source>
</evidence>
<dbReference type="InterPro" id="IPR039418">
    <property type="entry name" value="LexA-like"/>
</dbReference>
<reference evidence="2 3" key="1">
    <citation type="submission" date="2016-10" db="EMBL/GenBank/DDBJ databases">
        <authorList>
            <person name="de Groot N.N."/>
        </authorList>
    </citation>
    <scope>NUCLEOTIDE SEQUENCE [LARGE SCALE GENOMIC DNA]</scope>
    <source>
        <strain evidence="2 3">APO</strain>
    </source>
</reference>
<evidence type="ECO:0000313" key="2">
    <source>
        <dbReference type="EMBL" id="SDZ18804.1"/>
    </source>
</evidence>
<dbReference type="EMBL" id="FNPV01000011">
    <property type="protein sequence ID" value="SDZ18804.1"/>
    <property type="molecule type" value="Genomic_DNA"/>
</dbReference>
<dbReference type="InterPro" id="IPR050077">
    <property type="entry name" value="LexA_repressor"/>
</dbReference>
<dbReference type="Gene3D" id="2.10.109.10">
    <property type="entry name" value="Umud Fragment, subunit A"/>
    <property type="match status" value="1"/>
</dbReference>
<dbReference type="CDD" id="cd00093">
    <property type="entry name" value="HTH_XRE"/>
    <property type="match status" value="1"/>
</dbReference>
<dbReference type="Pfam" id="PF01381">
    <property type="entry name" value="HTH_3"/>
    <property type="match status" value="1"/>
</dbReference>
<dbReference type="InterPro" id="IPR015927">
    <property type="entry name" value="Peptidase_S24_S26A/B/C"/>
</dbReference>
<dbReference type="PANTHER" id="PTHR33516">
    <property type="entry name" value="LEXA REPRESSOR"/>
    <property type="match status" value="1"/>
</dbReference>
<name>A0A1H3QZ21_9FIRM</name>
<dbReference type="OrthoDB" id="1910799at2"/>
<dbReference type="Gene3D" id="1.10.260.40">
    <property type="entry name" value="lambda repressor-like DNA-binding domains"/>
    <property type="match status" value="1"/>
</dbReference>
<dbReference type="InterPro" id="IPR036286">
    <property type="entry name" value="LexA/Signal_pep-like_sf"/>
</dbReference>
<feature type="domain" description="HTH cro/C1-type" evidence="1">
    <location>
        <begin position="7"/>
        <end position="61"/>
    </location>
</feature>